<comment type="caution">
    <text evidence="2">The sequence shown here is derived from an EMBL/GenBank/DDBJ whole genome shotgun (WGS) entry which is preliminary data.</text>
</comment>
<dbReference type="Proteomes" id="UP000486351">
    <property type="component" value="Unassembled WGS sequence"/>
</dbReference>
<reference evidence="2 3" key="1">
    <citation type="submission" date="2018-09" db="EMBL/GenBank/DDBJ databases">
        <title>Genomic investigation of the strawberry pathogen Phytophthora fragariae indicates pathogenicity is determined by transcriptional variation in three key races.</title>
        <authorList>
            <person name="Adams T.M."/>
            <person name="Armitage A.D."/>
            <person name="Sobczyk M.K."/>
            <person name="Bates H.J."/>
            <person name="Dunwell J.M."/>
            <person name="Nellist C.F."/>
            <person name="Harrison R.J."/>
        </authorList>
    </citation>
    <scope>NUCLEOTIDE SEQUENCE [LARGE SCALE GENOMIC DNA]</scope>
    <source>
        <strain evidence="2 3">NOV-77</strain>
    </source>
</reference>
<evidence type="ECO:0000256" key="1">
    <source>
        <dbReference type="SAM" id="Phobius"/>
    </source>
</evidence>
<name>A0A6G0Q509_9STRA</name>
<feature type="transmembrane region" description="Helical" evidence="1">
    <location>
        <begin position="44"/>
        <end position="68"/>
    </location>
</feature>
<dbReference type="AlphaFoldDB" id="A0A6G0Q509"/>
<keyword evidence="1" id="KW-1133">Transmembrane helix</keyword>
<gene>
    <name evidence="2" type="ORF">PF008_g30658</name>
</gene>
<protein>
    <submittedName>
        <fullName evidence="2">Uncharacterized protein</fullName>
    </submittedName>
</protein>
<sequence>MLIVLFHAACGTFLIFVAMAYRFLTTDTMTFFVSMWSLKGTEHYRFYGVMFGIVGAMHGVRVLNIIVMSIRGRQLRLRLETSVIRTLMSKPTISKRLSMSNKNEAKYSQSASQPNPRLLSLAVRSLTQTWSRVFSRQGFFGVESEHFSTVY</sequence>
<keyword evidence="1" id="KW-0812">Transmembrane</keyword>
<evidence type="ECO:0000313" key="3">
    <source>
        <dbReference type="Proteomes" id="UP000486351"/>
    </source>
</evidence>
<evidence type="ECO:0000313" key="2">
    <source>
        <dbReference type="EMBL" id="KAE9270259.1"/>
    </source>
</evidence>
<dbReference type="EMBL" id="QXFY01005973">
    <property type="protein sequence ID" value="KAE9270259.1"/>
    <property type="molecule type" value="Genomic_DNA"/>
</dbReference>
<keyword evidence="1" id="KW-0472">Membrane</keyword>
<accession>A0A6G0Q509</accession>
<feature type="non-terminal residue" evidence="2">
    <location>
        <position position="151"/>
    </location>
</feature>
<proteinExistence type="predicted"/>
<organism evidence="2 3">
    <name type="scientific">Phytophthora fragariae</name>
    <dbReference type="NCBI Taxonomy" id="53985"/>
    <lineage>
        <taxon>Eukaryota</taxon>
        <taxon>Sar</taxon>
        <taxon>Stramenopiles</taxon>
        <taxon>Oomycota</taxon>
        <taxon>Peronosporomycetes</taxon>
        <taxon>Peronosporales</taxon>
        <taxon>Peronosporaceae</taxon>
        <taxon>Phytophthora</taxon>
    </lineage>
</organism>